<protein>
    <recommendedName>
        <fullName evidence="5">Peptidase A1 domain-containing protein</fullName>
    </recommendedName>
</protein>
<accession>A0A1D1V8S3</accession>
<feature type="compositionally biased region" description="Pro residues" evidence="1">
    <location>
        <begin position="494"/>
        <end position="537"/>
    </location>
</feature>
<feature type="region of interest" description="Disordered" evidence="1">
    <location>
        <begin position="591"/>
        <end position="624"/>
    </location>
</feature>
<evidence type="ECO:0008006" key="5">
    <source>
        <dbReference type="Google" id="ProtNLM"/>
    </source>
</evidence>
<dbReference type="EMBL" id="BDGG01000003">
    <property type="protein sequence ID" value="GAU95223.1"/>
    <property type="molecule type" value="Genomic_DNA"/>
</dbReference>
<feature type="signal peptide" evidence="2">
    <location>
        <begin position="1"/>
        <end position="17"/>
    </location>
</feature>
<dbReference type="PRINTS" id="PR01217">
    <property type="entry name" value="PRICHEXTENSN"/>
</dbReference>
<organism evidence="3 4">
    <name type="scientific">Ramazzottius varieornatus</name>
    <name type="common">Water bear</name>
    <name type="synonym">Tardigrade</name>
    <dbReference type="NCBI Taxonomy" id="947166"/>
    <lineage>
        <taxon>Eukaryota</taxon>
        <taxon>Metazoa</taxon>
        <taxon>Ecdysozoa</taxon>
        <taxon>Tardigrada</taxon>
        <taxon>Eutardigrada</taxon>
        <taxon>Parachela</taxon>
        <taxon>Hypsibioidea</taxon>
        <taxon>Ramazzottiidae</taxon>
        <taxon>Ramazzottius</taxon>
    </lineage>
</organism>
<evidence type="ECO:0000256" key="2">
    <source>
        <dbReference type="SAM" id="SignalP"/>
    </source>
</evidence>
<gene>
    <name evidence="3" type="primary">RvY_06876-1</name>
    <name evidence="3" type="synonym">RvY_06876.1</name>
    <name evidence="3" type="ORF">RvY_06876</name>
</gene>
<dbReference type="Proteomes" id="UP000186922">
    <property type="component" value="Unassembled WGS sequence"/>
</dbReference>
<reference evidence="3 4" key="1">
    <citation type="journal article" date="2016" name="Nat. Commun.">
        <title>Extremotolerant tardigrade genome and improved radiotolerance of human cultured cells by tardigrade-unique protein.</title>
        <authorList>
            <person name="Hashimoto T."/>
            <person name="Horikawa D.D."/>
            <person name="Saito Y."/>
            <person name="Kuwahara H."/>
            <person name="Kozuka-Hata H."/>
            <person name="Shin-I T."/>
            <person name="Minakuchi Y."/>
            <person name="Ohishi K."/>
            <person name="Motoyama A."/>
            <person name="Aizu T."/>
            <person name="Enomoto A."/>
            <person name="Kondo K."/>
            <person name="Tanaka S."/>
            <person name="Hara Y."/>
            <person name="Koshikawa S."/>
            <person name="Sagara H."/>
            <person name="Miura T."/>
            <person name="Yokobori S."/>
            <person name="Miyagawa K."/>
            <person name="Suzuki Y."/>
            <person name="Kubo T."/>
            <person name="Oyama M."/>
            <person name="Kohara Y."/>
            <person name="Fujiyama A."/>
            <person name="Arakawa K."/>
            <person name="Katayama T."/>
            <person name="Toyoda A."/>
            <person name="Kunieda T."/>
        </authorList>
    </citation>
    <scope>NUCLEOTIDE SEQUENCE [LARGE SCALE GENOMIC DNA]</scope>
    <source>
        <strain evidence="3 4">YOKOZUNA-1</strain>
    </source>
</reference>
<dbReference type="InterPro" id="IPR036375">
    <property type="entry name" value="Hemopexin-like_dom_sf"/>
</dbReference>
<evidence type="ECO:0000313" key="4">
    <source>
        <dbReference type="Proteomes" id="UP000186922"/>
    </source>
</evidence>
<sequence>MHFILSIILAFTSLLQCQVHGSTFEEFQPAWREYLEKSGLGRSQYAKQADIFINPQPSSNSLSLIPAVGGVITSEVTCGKDNRNFCTYPELPFIESLNVPAVLANPNRLNRLPSGKCPVGYTKFPTFDCLNIAAAFIEVSCCVYNSPPVTLADYCSKRTQLLFTASFELCDGRSFLIAGSNAWQVNDNFKILGGPYSLSVLTGGTVSGGVDSAFVDSSCNVGFFQGTALKWMNFPGKTASANKQLTDVLGPLSSANCGAGALSCVPTKVNFAVCPNAGSFCLISVALASNLPTVNRMFFVTPGFSSFVLTGVNQPGIAVNNINDLQNRFSSFISATYIKSTNRLAFVDGNNDVYYYDTTGKLLSGPTNLFDLFGTCGFVGSNQAPIIYIPYPIAPIFANGTPVYGNDPAYQNYSPPSPNIVSYLPPPPPPQNQGYDNYPVNYRAATTAPPTYNPPPPPQYQAPPPQQYQAPQPQYPLPPPPQYQTPSPMVYQTPAPPVYRPPAPTYPPTYSPAPPVYQTPAPQYAPPTQYSPPPAPAPAPQYGLYFSSPRAVAATPSAQPKDALSVTPAANSAKLQVVIAESPITIDPSVMDKGLQNVNPTAPPASQDPPQGPPIRPRPEINQKTRDETMFVPPFKAPKHEFFDVSAFVRKGDIEKFQPVVREVKLV</sequence>
<dbReference type="AlphaFoldDB" id="A0A1D1V8S3"/>
<dbReference type="SUPFAM" id="SSF50923">
    <property type="entry name" value="Hemopexin-like domain"/>
    <property type="match status" value="1"/>
</dbReference>
<keyword evidence="4" id="KW-1185">Reference proteome</keyword>
<dbReference type="STRING" id="947166.A0A1D1V8S3"/>
<evidence type="ECO:0000256" key="1">
    <source>
        <dbReference type="SAM" id="MobiDB-lite"/>
    </source>
</evidence>
<feature type="compositionally biased region" description="Low complexity" evidence="1">
    <location>
        <begin position="432"/>
        <end position="450"/>
    </location>
</feature>
<proteinExistence type="predicted"/>
<feature type="region of interest" description="Disordered" evidence="1">
    <location>
        <begin position="420"/>
        <end position="537"/>
    </location>
</feature>
<feature type="compositionally biased region" description="Pro residues" evidence="1">
    <location>
        <begin position="601"/>
        <end position="616"/>
    </location>
</feature>
<feature type="compositionally biased region" description="Pro residues" evidence="1">
    <location>
        <begin position="451"/>
        <end position="466"/>
    </location>
</feature>
<feature type="chain" id="PRO_5008898174" description="Peptidase A1 domain-containing protein" evidence="2">
    <location>
        <begin position="18"/>
        <end position="667"/>
    </location>
</feature>
<name>A0A1D1V8S3_RAMVA</name>
<feature type="compositionally biased region" description="Pro residues" evidence="1">
    <location>
        <begin position="473"/>
        <end position="483"/>
    </location>
</feature>
<dbReference type="OrthoDB" id="10067317at2759"/>
<evidence type="ECO:0000313" key="3">
    <source>
        <dbReference type="EMBL" id="GAU95223.1"/>
    </source>
</evidence>
<comment type="caution">
    <text evidence="3">The sequence shown here is derived from an EMBL/GenBank/DDBJ whole genome shotgun (WGS) entry which is preliminary data.</text>
</comment>
<keyword evidence="2" id="KW-0732">Signal</keyword>